<dbReference type="InterPro" id="IPR014719">
    <property type="entry name" value="Ribosomal_bL12_C/ClpS-like"/>
</dbReference>
<keyword evidence="2" id="KW-1185">Reference proteome</keyword>
<sequence>MQSLLQQKNDEDDQESGEQVEYDYYKILLTGTGSDKVRTLLFIKKMFSCDYAQAKTYLAETPLVVYKGIESGSASIEDQLKSIGADYEKLQISWEEFIGI</sequence>
<comment type="caution">
    <text evidence="1">The sequence shown here is derived from an EMBL/GenBank/DDBJ whole genome shotgun (WGS) entry which is preliminary data.</text>
</comment>
<dbReference type="RefSeq" id="WP_377503240.1">
    <property type="nucleotide sequence ID" value="NZ_JBHMDO010000057.1"/>
</dbReference>
<evidence type="ECO:0008006" key="3">
    <source>
        <dbReference type="Google" id="ProtNLM"/>
    </source>
</evidence>
<dbReference type="Proteomes" id="UP001589747">
    <property type="component" value="Unassembled WGS sequence"/>
</dbReference>
<name>A0ABV5L110_9BACL</name>
<reference evidence="1 2" key="1">
    <citation type="submission" date="2024-09" db="EMBL/GenBank/DDBJ databases">
        <authorList>
            <person name="Sun Q."/>
            <person name="Mori K."/>
        </authorList>
    </citation>
    <scope>NUCLEOTIDE SEQUENCE [LARGE SCALE GENOMIC DNA]</scope>
    <source>
        <strain evidence="1 2">TISTR 2452</strain>
    </source>
</reference>
<gene>
    <name evidence="1" type="ORF">ACFFSY_35010</name>
</gene>
<accession>A0ABV5L110</accession>
<evidence type="ECO:0000313" key="1">
    <source>
        <dbReference type="EMBL" id="MFB9331164.1"/>
    </source>
</evidence>
<protein>
    <recommendedName>
        <fullName evidence="3">BRCT domain-containing protein</fullName>
    </recommendedName>
</protein>
<dbReference type="EMBL" id="JBHMDO010000057">
    <property type="protein sequence ID" value="MFB9331164.1"/>
    <property type="molecule type" value="Genomic_DNA"/>
</dbReference>
<organism evidence="1 2">
    <name type="scientific">Paenibacillus aurantiacus</name>
    <dbReference type="NCBI Taxonomy" id="1936118"/>
    <lineage>
        <taxon>Bacteria</taxon>
        <taxon>Bacillati</taxon>
        <taxon>Bacillota</taxon>
        <taxon>Bacilli</taxon>
        <taxon>Bacillales</taxon>
        <taxon>Paenibacillaceae</taxon>
        <taxon>Paenibacillus</taxon>
    </lineage>
</organism>
<proteinExistence type="predicted"/>
<evidence type="ECO:0000313" key="2">
    <source>
        <dbReference type="Proteomes" id="UP001589747"/>
    </source>
</evidence>
<dbReference type="SUPFAM" id="SSF54736">
    <property type="entry name" value="ClpS-like"/>
    <property type="match status" value="1"/>
</dbReference>